<reference evidence="12 13" key="1">
    <citation type="journal article" date="2013" name="PLoS ONE">
        <title>Genomic analysis of Melioribacter roseus, facultatively anaerobic organotrophic bacterium representing a novel deep lineage within Bacteriodetes/Chlorobi group.</title>
        <authorList>
            <person name="Kadnikov V.V."/>
            <person name="Mardanov A.V."/>
            <person name="Podosokorskaya O.A."/>
            <person name="Gavrilov S.N."/>
            <person name="Kublanov I.V."/>
            <person name="Beletsky A.V."/>
            <person name="Bonch-Osmolovskaya E.A."/>
            <person name="Ravin N.V."/>
        </authorList>
    </citation>
    <scope>NUCLEOTIDE SEQUENCE [LARGE SCALE GENOMIC DNA]</scope>
    <source>
        <strain evidence="13">JCM 17771 / P3M-2</strain>
    </source>
</reference>
<evidence type="ECO:0000313" key="13">
    <source>
        <dbReference type="Proteomes" id="UP000009011"/>
    </source>
</evidence>
<dbReference type="GO" id="GO:0005886">
    <property type="term" value="C:plasma membrane"/>
    <property type="evidence" value="ECO:0007669"/>
    <property type="project" value="UniProtKB-SubCell"/>
</dbReference>
<dbReference type="HOGENOM" id="CLU_114342_3_3_10"/>
<dbReference type="PANTHER" id="PTHR28259:SF1">
    <property type="entry name" value="FLUORIDE EXPORT PROTEIN 1-RELATED"/>
    <property type="match status" value="1"/>
</dbReference>
<accession>I7A6W3</accession>
<keyword evidence="11" id="KW-0915">Sodium</keyword>
<comment type="function">
    <text evidence="11">Fluoride-specific ion channel. Important for reducing fluoride concentration in the cell, thus reducing its toxicity.</text>
</comment>
<comment type="catalytic activity">
    <reaction evidence="10">
        <text>fluoride(in) = fluoride(out)</text>
        <dbReference type="Rhea" id="RHEA:76159"/>
        <dbReference type="ChEBI" id="CHEBI:17051"/>
    </reaction>
    <physiologicalReaction direction="left-to-right" evidence="10">
        <dbReference type="Rhea" id="RHEA:76160"/>
    </physiologicalReaction>
</comment>
<dbReference type="GO" id="GO:0140114">
    <property type="term" value="P:cellular detoxification of fluoride"/>
    <property type="evidence" value="ECO:0007669"/>
    <property type="project" value="UniProtKB-UniRule"/>
</dbReference>
<dbReference type="STRING" id="1191523.MROS_2391"/>
<evidence type="ECO:0000256" key="1">
    <source>
        <dbReference type="ARBA" id="ARBA00004651"/>
    </source>
</evidence>
<organism evidence="12 13">
    <name type="scientific">Melioribacter roseus (strain DSM 23840 / JCM 17771 / VKM B-2668 / P3M-2)</name>
    <dbReference type="NCBI Taxonomy" id="1191523"/>
    <lineage>
        <taxon>Bacteria</taxon>
        <taxon>Pseudomonadati</taxon>
        <taxon>Ignavibacteriota</taxon>
        <taxon>Ignavibacteria</taxon>
        <taxon>Ignavibacteriales</taxon>
        <taxon>Melioribacteraceae</taxon>
        <taxon>Melioribacter</taxon>
    </lineage>
</organism>
<dbReference type="NCBIfam" id="TIGR00494">
    <property type="entry name" value="crcB"/>
    <property type="match status" value="1"/>
</dbReference>
<evidence type="ECO:0000256" key="9">
    <source>
        <dbReference type="ARBA" id="ARBA00035120"/>
    </source>
</evidence>
<feature type="transmembrane region" description="Helical" evidence="11">
    <location>
        <begin position="97"/>
        <end position="120"/>
    </location>
</feature>
<evidence type="ECO:0000256" key="6">
    <source>
        <dbReference type="ARBA" id="ARBA00023065"/>
    </source>
</evidence>
<protein>
    <recommendedName>
        <fullName evidence="11">Fluoride-specific ion channel FluC</fullName>
    </recommendedName>
</protein>
<keyword evidence="8 11" id="KW-0407">Ion channel</keyword>
<dbReference type="EMBL" id="CP003557">
    <property type="protein sequence ID" value="AFN75621.1"/>
    <property type="molecule type" value="Genomic_DNA"/>
</dbReference>
<dbReference type="AlphaFoldDB" id="I7A6W3"/>
<sequence>MAKFFIVFIGAGFGGSLRYYVSALFYRIFPVLFPVGTLAVNFLGSFLLGLLIYGFDERELISSNMKLLLGVGFCGGFTTFSTFSLETLNLLKESQFLLGGLNILLNVAVSLIGVYTAYIITR</sequence>
<gene>
    <name evidence="11" type="primary">fluC</name>
    <name evidence="11" type="synonym">crcB</name>
    <name evidence="12" type="ordered locus">MROS_2391</name>
</gene>
<evidence type="ECO:0000256" key="5">
    <source>
        <dbReference type="ARBA" id="ARBA00022989"/>
    </source>
</evidence>
<keyword evidence="4 11" id="KW-0812">Transmembrane</keyword>
<feature type="transmembrane region" description="Helical" evidence="11">
    <location>
        <begin position="67"/>
        <end position="85"/>
    </location>
</feature>
<dbReference type="Proteomes" id="UP000009011">
    <property type="component" value="Chromosome"/>
</dbReference>
<evidence type="ECO:0000256" key="11">
    <source>
        <dbReference type="HAMAP-Rule" id="MF_00454"/>
    </source>
</evidence>
<dbReference type="OrthoDB" id="9815830at2"/>
<evidence type="ECO:0000256" key="4">
    <source>
        <dbReference type="ARBA" id="ARBA00022692"/>
    </source>
</evidence>
<dbReference type="PANTHER" id="PTHR28259">
    <property type="entry name" value="FLUORIDE EXPORT PROTEIN 1-RELATED"/>
    <property type="match status" value="1"/>
</dbReference>
<feature type="transmembrane region" description="Helical" evidence="11">
    <location>
        <begin position="28"/>
        <end position="55"/>
    </location>
</feature>
<dbReference type="RefSeq" id="WP_014857051.1">
    <property type="nucleotide sequence ID" value="NC_018178.1"/>
</dbReference>
<feature type="binding site" evidence="11">
    <location>
        <position position="78"/>
    </location>
    <ligand>
        <name>Na(+)</name>
        <dbReference type="ChEBI" id="CHEBI:29101"/>
        <note>structural</note>
    </ligand>
</feature>
<dbReference type="InterPro" id="IPR003691">
    <property type="entry name" value="FluC"/>
</dbReference>
<keyword evidence="6 11" id="KW-0406">Ion transport</keyword>
<keyword evidence="3" id="KW-0997">Cell inner membrane</keyword>
<dbReference type="GO" id="GO:0062054">
    <property type="term" value="F:fluoride channel activity"/>
    <property type="evidence" value="ECO:0007669"/>
    <property type="project" value="UniProtKB-UniRule"/>
</dbReference>
<comment type="subcellular location">
    <subcellularLocation>
        <location evidence="1">Cell membrane</location>
        <topology evidence="1">Multi-pass membrane protein</topology>
    </subcellularLocation>
</comment>
<dbReference type="HAMAP" id="MF_00454">
    <property type="entry name" value="FluC"/>
    <property type="match status" value="1"/>
</dbReference>
<keyword evidence="7 11" id="KW-0472">Membrane</keyword>
<proteinExistence type="inferred from homology"/>
<keyword evidence="11" id="KW-0479">Metal-binding</keyword>
<evidence type="ECO:0000313" key="12">
    <source>
        <dbReference type="EMBL" id="AFN75621.1"/>
    </source>
</evidence>
<keyword evidence="11" id="KW-0813">Transport</keyword>
<comment type="activity regulation">
    <text evidence="11">Na(+) is not transported, but it plays an essential structural role and its presence is essential for fluoride channel function.</text>
</comment>
<keyword evidence="2 11" id="KW-1003">Cell membrane</keyword>
<feature type="binding site" evidence="11">
    <location>
        <position position="75"/>
    </location>
    <ligand>
        <name>Na(+)</name>
        <dbReference type="ChEBI" id="CHEBI:29101"/>
        <note>structural</note>
    </ligand>
</feature>
<dbReference type="KEGG" id="mro:MROS_2391"/>
<comment type="similarity">
    <text evidence="9 11">Belongs to the fluoride channel Fluc/FEX (TC 1.A.43) family.</text>
</comment>
<name>I7A6W3_MELRP</name>
<evidence type="ECO:0000256" key="7">
    <source>
        <dbReference type="ARBA" id="ARBA00023136"/>
    </source>
</evidence>
<evidence type="ECO:0000256" key="2">
    <source>
        <dbReference type="ARBA" id="ARBA00022475"/>
    </source>
</evidence>
<evidence type="ECO:0000256" key="8">
    <source>
        <dbReference type="ARBA" id="ARBA00023303"/>
    </source>
</evidence>
<evidence type="ECO:0000256" key="3">
    <source>
        <dbReference type="ARBA" id="ARBA00022519"/>
    </source>
</evidence>
<dbReference type="eggNOG" id="COG0239">
    <property type="taxonomic scope" value="Bacteria"/>
</dbReference>
<keyword evidence="13" id="KW-1185">Reference proteome</keyword>
<evidence type="ECO:0000256" key="10">
    <source>
        <dbReference type="ARBA" id="ARBA00035585"/>
    </source>
</evidence>
<dbReference type="GO" id="GO:0046872">
    <property type="term" value="F:metal ion binding"/>
    <property type="evidence" value="ECO:0007669"/>
    <property type="project" value="UniProtKB-KW"/>
</dbReference>
<dbReference type="Pfam" id="PF02537">
    <property type="entry name" value="CRCB"/>
    <property type="match status" value="1"/>
</dbReference>
<keyword evidence="5 11" id="KW-1133">Transmembrane helix</keyword>